<evidence type="ECO:0000313" key="3">
    <source>
        <dbReference type="Proteomes" id="UP001054837"/>
    </source>
</evidence>
<dbReference type="AlphaFoldDB" id="A0AAV4VCI4"/>
<dbReference type="Proteomes" id="UP001054837">
    <property type="component" value="Unassembled WGS sequence"/>
</dbReference>
<comment type="caution">
    <text evidence="2">The sequence shown here is derived from an EMBL/GenBank/DDBJ whole genome shotgun (WGS) entry which is preliminary data.</text>
</comment>
<protein>
    <submittedName>
        <fullName evidence="2">Reverse transcriptase</fullName>
    </submittedName>
</protein>
<keyword evidence="2" id="KW-0695">RNA-directed DNA polymerase</keyword>
<dbReference type="EMBL" id="BPLQ01012767">
    <property type="protein sequence ID" value="GIY67670.1"/>
    <property type="molecule type" value="Genomic_DNA"/>
</dbReference>
<organism evidence="2 3">
    <name type="scientific">Caerostris darwini</name>
    <dbReference type="NCBI Taxonomy" id="1538125"/>
    <lineage>
        <taxon>Eukaryota</taxon>
        <taxon>Metazoa</taxon>
        <taxon>Ecdysozoa</taxon>
        <taxon>Arthropoda</taxon>
        <taxon>Chelicerata</taxon>
        <taxon>Arachnida</taxon>
        <taxon>Araneae</taxon>
        <taxon>Araneomorphae</taxon>
        <taxon>Entelegynae</taxon>
        <taxon>Araneoidea</taxon>
        <taxon>Araneidae</taxon>
        <taxon>Caerostris</taxon>
    </lineage>
</organism>
<evidence type="ECO:0000259" key="1">
    <source>
        <dbReference type="Pfam" id="PF23055"/>
    </source>
</evidence>
<keyword evidence="3" id="KW-1185">Reference proteome</keyword>
<reference evidence="2 3" key="1">
    <citation type="submission" date="2021-06" db="EMBL/GenBank/DDBJ databases">
        <title>Caerostris darwini draft genome.</title>
        <authorList>
            <person name="Kono N."/>
            <person name="Arakawa K."/>
        </authorList>
    </citation>
    <scope>NUCLEOTIDE SEQUENCE [LARGE SCALE GENOMIC DNA]</scope>
</reference>
<gene>
    <name evidence="2" type="primary">Tf2-9_331</name>
    <name evidence="2" type="ORF">CDAR_214551</name>
</gene>
<dbReference type="InterPro" id="IPR055469">
    <property type="entry name" value="DUF7041"/>
</dbReference>
<name>A0AAV4VCI4_9ARAC</name>
<accession>A0AAV4VCI4</accession>
<sequence length="111" mass="12481">MCERTFEHGVPKAVTDSCTKFNYCVAPLPSEAAAKVRDVIVSLDTTEPYIQLENALIEHSGESSTQEIRKLLSGEYFVKTFSSTGAYTQILSKFPFLPKFTTIFIYKVFDP</sequence>
<proteinExistence type="predicted"/>
<dbReference type="GO" id="GO:0003964">
    <property type="term" value="F:RNA-directed DNA polymerase activity"/>
    <property type="evidence" value="ECO:0007669"/>
    <property type="project" value="UniProtKB-KW"/>
</dbReference>
<keyword evidence="2" id="KW-0808">Transferase</keyword>
<keyword evidence="2" id="KW-0548">Nucleotidyltransferase</keyword>
<feature type="domain" description="DUF7041" evidence="1">
    <location>
        <begin position="1"/>
        <end position="72"/>
    </location>
</feature>
<dbReference type="Pfam" id="PF23055">
    <property type="entry name" value="DUF7041"/>
    <property type="match status" value="1"/>
</dbReference>
<evidence type="ECO:0000313" key="2">
    <source>
        <dbReference type="EMBL" id="GIY67670.1"/>
    </source>
</evidence>